<dbReference type="CDD" id="cd00537">
    <property type="entry name" value="MTHFR"/>
    <property type="match status" value="1"/>
</dbReference>
<gene>
    <name evidence="7" type="ORF">B2A_06513</name>
</gene>
<evidence type="ECO:0000256" key="2">
    <source>
        <dbReference type="ARBA" id="ARBA00004777"/>
    </source>
</evidence>
<dbReference type="InterPro" id="IPR029041">
    <property type="entry name" value="FAD-linked_oxidoreductase-like"/>
</dbReference>
<dbReference type="GO" id="GO:0071949">
    <property type="term" value="F:FAD binding"/>
    <property type="evidence" value="ECO:0007669"/>
    <property type="project" value="TreeGrafter"/>
</dbReference>
<dbReference type="GO" id="GO:0035999">
    <property type="term" value="P:tetrahydrofolate interconversion"/>
    <property type="evidence" value="ECO:0007669"/>
    <property type="project" value="UniProtKB-UniPathway"/>
</dbReference>
<dbReference type="Pfam" id="PF02219">
    <property type="entry name" value="MTHFR"/>
    <property type="match status" value="1"/>
</dbReference>
<evidence type="ECO:0000313" key="7">
    <source>
        <dbReference type="EMBL" id="EQD52460.1"/>
    </source>
</evidence>
<evidence type="ECO:0000256" key="5">
    <source>
        <dbReference type="ARBA" id="ARBA00022827"/>
    </source>
</evidence>
<evidence type="ECO:0000256" key="6">
    <source>
        <dbReference type="ARBA" id="ARBA00023002"/>
    </source>
</evidence>
<proteinExistence type="inferred from homology"/>
<dbReference type="GO" id="GO:0005829">
    <property type="term" value="C:cytosol"/>
    <property type="evidence" value="ECO:0007669"/>
    <property type="project" value="TreeGrafter"/>
</dbReference>
<dbReference type="Gene3D" id="3.20.20.220">
    <property type="match status" value="1"/>
</dbReference>
<comment type="cofactor">
    <cofactor evidence="1">
        <name>FAD</name>
        <dbReference type="ChEBI" id="CHEBI:57692"/>
    </cofactor>
</comment>
<dbReference type="EMBL" id="AUZZ01004611">
    <property type="protein sequence ID" value="EQD52460.1"/>
    <property type="molecule type" value="Genomic_DNA"/>
</dbReference>
<feature type="non-terminal residue" evidence="7">
    <location>
        <position position="1"/>
    </location>
</feature>
<protein>
    <submittedName>
        <fullName evidence="7">5,10-methylenetetrahydrofolate reductase</fullName>
    </submittedName>
</protein>
<dbReference type="UniPathway" id="UPA00193"/>
<sequence>ASAAKLEEALPMLEKLHPTFTSITYGAGGSTREKTHDLVLRLKRDTSIEPMAHLTTAVHLRSELTTILERYRSAGIENILALRGDPPLSGGGELPAGELAHAADLVALARSVGDFSVAVAAHPEGHPDSPDLATDRMMLARKLELADMAITQFF</sequence>
<accession>T1BE38</accession>
<keyword evidence="6" id="KW-0560">Oxidoreductase</keyword>
<dbReference type="SUPFAM" id="SSF51730">
    <property type="entry name" value="FAD-linked oxidoreductase"/>
    <property type="match status" value="1"/>
</dbReference>
<comment type="pathway">
    <text evidence="2">One-carbon metabolism; tetrahydrofolate interconversion.</text>
</comment>
<dbReference type="GO" id="GO:0004489">
    <property type="term" value="F:methylenetetrahydrofolate reductase [NAD(P)H] activity"/>
    <property type="evidence" value="ECO:0007669"/>
    <property type="project" value="InterPro"/>
</dbReference>
<comment type="similarity">
    <text evidence="3">Belongs to the methylenetetrahydrofolate reductase family.</text>
</comment>
<feature type="non-terminal residue" evidence="7">
    <location>
        <position position="154"/>
    </location>
</feature>
<comment type="caution">
    <text evidence="7">The sequence shown here is derived from an EMBL/GenBank/DDBJ whole genome shotgun (WGS) entry which is preliminary data.</text>
</comment>
<evidence type="ECO:0000256" key="3">
    <source>
        <dbReference type="ARBA" id="ARBA00006743"/>
    </source>
</evidence>
<dbReference type="InterPro" id="IPR003171">
    <property type="entry name" value="Mehydrof_redctse-like"/>
</dbReference>
<keyword evidence="4" id="KW-0285">Flavoprotein</keyword>
<dbReference type="PANTHER" id="PTHR45754">
    <property type="entry name" value="METHYLENETETRAHYDROFOLATE REDUCTASE"/>
    <property type="match status" value="1"/>
</dbReference>
<evidence type="ECO:0000256" key="1">
    <source>
        <dbReference type="ARBA" id="ARBA00001974"/>
    </source>
</evidence>
<reference evidence="7" key="2">
    <citation type="journal article" date="2014" name="ISME J.">
        <title>Microbial stratification in low pH oxic and suboxic macroscopic growths along an acid mine drainage.</title>
        <authorList>
            <person name="Mendez-Garcia C."/>
            <person name="Mesa V."/>
            <person name="Sprenger R.R."/>
            <person name="Richter M."/>
            <person name="Diez M.S."/>
            <person name="Solano J."/>
            <person name="Bargiela R."/>
            <person name="Golyshina O.V."/>
            <person name="Manteca A."/>
            <person name="Ramos J.L."/>
            <person name="Gallego J.R."/>
            <person name="Llorente I."/>
            <person name="Martins Dos Santos V.A."/>
            <person name="Jensen O.N."/>
            <person name="Pelaez A.I."/>
            <person name="Sanchez J."/>
            <person name="Ferrer M."/>
        </authorList>
    </citation>
    <scope>NUCLEOTIDE SEQUENCE</scope>
</reference>
<dbReference type="AlphaFoldDB" id="T1BE38"/>
<name>T1BE38_9ZZZZ</name>
<dbReference type="GO" id="GO:0009086">
    <property type="term" value="P:methionine biosynthetic process"/>
    <property type="evidence" value="ECO:0007669"/>
    <property type="project" value="TreeGrafter"/>
</dbReference>
<reference evidence="7" key="1">
    <citation type="submission" date="2013-08" db="EMBL/GenBank/DDBJ databases">
        <authorList>
            <person name="Mendez C."/>
            <person name="Richter M."/>
            <person name="Ferrer M."/>
            <person name="Sanchez J."/>
        </authorList>
    </citation>
    <scope>NUCLEOTIDE SEQUENCE</scope>
</reference>
<organism evidence="7">
    <name type="scientific">mine drainage metagenome</name>
    <dbReference type="NCBI Taxonomy" id="410659"/>
    <lineage>
        <taxon>unclassified sequences</taxon>
        <taxon>metagenomes</taxon>
        <taxon>ecological metagenomes</taxon>
    </lineage>
</organism>
<dbReference type="PANTHER" id="PTHR45754:SF3">
    <property type="entry name" value="METHYLENETETRAHYDROFOLATE REDUCTASE (NADPH)"/>
    <property type="match status" value="1"/>
</dbReference>
<keyword evidence="5" id="KW-0274">FAD</keyword>
<evidence type="ECO:0000256" key="4">
    <source>
        <dbReference type="ARBA" id="ARBA00022630"/>
    </source>
</evidence>